<protein>
    <submittedName>
        <fullName evidence="3">Putative serine esterase</fullName>
    </submittedName>
</protein>
<reference evidence="4" key="1">
    <citation type="submission" date="2016-10" db="EMBL/GenBank/DDBJ databases">
        <authorList>
            <person name="Varghese N."/>
            <person name="Submissions S."/>
        </authorList>
    </citation>
    <scope>NUCLEOTIDE SEQUENCE [LARGE SCALE GENOMIC DNA]</scope>
    <source>
        <strain evidence="4">DSM 44232</strain>
    </source>
</reference>
<evidence type="ECO:0000256" key="1">
    <source>
        <dbReference type="SAM" id="SignalP"/>
    </source>
</evidence>
<evidence type="ECO:0000313" key="4">
    <source>
        <dbReference type="Proteomes" id="UP000198583"/>
    </source>
</evidence>
<feature type="signal peptide" evidence="1">
    <location>
        <begin position="1"/>
        <end position="27"/>
    </location>
</feature>
<keyword evidence="1" id="KW-0732">Signal</keyword>
<name>A0A1I6DEK7_9PSEU</name>
<evidence type="ECO:0000313" key="3">
    <source>
        <dbReference type="EMBL" id="SFR03883.1"/>
    </source>
</evidence>
<dbReference type="InterPro" id="IPR007751">
    <property type="entry name" value="DUF676_lipase-like"/>
</dbReference>
<dbReference type="EMBL" id="FOYL01000002">
    <property type="protein sequence ID" value="SFR03883.1"/>
    <property type="molecule type" value="Genomic_DNA"/>
</dbReference>
<dbReference type="Proteomes" id="UP000198583">
    <property type="component" value="Unassembled WGS sequence"/>
</dbReference>
<accession>A0A1I6DEK7</accession>
<dbReference type="STRING" id="84724.SAMN04488564_102407"/>
<evidence type="ECO:0000259" key="2">
    <source>
        <dbReference type="Pfam" id="PF05057"/>
    </source>
</evidence>
<dbReference type="Gene3D" id="3.40.50.1820">
    <property type="entry name" value="alpha/beta hydrolase"/>
    <property type="match status" value="1"/>
</dbReference>
<gene>
    <name evidence="3" type="ORF">SAMN04488564_102407</name>
</gene>
<dbReference type="AlphaFoldDB" id="A0A1I6DEK7"/>
<sequence>MTTRMRKPMAYVLALLLAVLPAVPARAQPTAEESCAGTPPTLEHTDLSASRRPVVLVHGWAGERMTETATILQEKLGSRVSTFTFDYGPWSLHWASNEHIAPCLAIYITKVAKAHKDVRGDGKVVVVAHSMGGLALRYAMSWIPAGTVLEVITLGTPHLGSPWGGPDVAPLYEKALTLLGKEKPPDASGGHCLAWHEKGAPLLGDCGPLPPYLPAGVTVTQVAGDITVDRSLFGFTMYSLPLSTDGIVPVTSAHGYATSGDGGASPPGRATVRSRTQPCRADFAKLHETAALATFAPTVAFDYLTMQDLQRGSQTPTVMGLAFAAMFIASCGHKKQLADPKTTDQIVEVIKAMPPPFIDTSEVRFDGIGEFTLALTATDLRARGYVNKGNQYQGQNAACVRYAREGQPLGFSVESASGRVLAISNSAGVKALHTQVGNIRVNSTLSELRTAFAGHQIEEHLDHDFGQGSNGVIVNGPNGAIAFSLADAPSADYVSGRAAITYLNGVGLRGHAPTSAEDGC</sequence>
<dbReference type="InterPro" id="IPR029058">
    <property type="entry name" value="AB_hydrolase_fold"/>
</dbReference>
<feature type="chain" id="PRO_5011465079" evidence="1">
    <location>
        <begin position="28"/>
        <end position="520"/>
    </location>
</feature>
<keyword evidence="4" id="KW-1185">Reference proteome</keyword>
<dbReference type="Pfam" id="PF05057">
    <property type="entry name" value="DUF676"/>
    <property type="match status" value="1"/>
</dbReference>
<feature type="domain" description="DUF676" evidence="2">
    <location>
        <begin position="54"/>
        <end position="161"/>
    </location>
</feature>
<proteinExistence type="predicted"/>
<dbReference type="SUPFAM" id="SSF53474">
    <property type="entry name" value="alpha/beta-Hydrolases"/>
    <property type="match status" value="1"/>
</dbReference>
<organism evidence="3 4">
    <name type="scientific">Lentzea waywayandensis</name>
    <dbReference type="NCBI Taxonomy" id="84724"/>
    <lineage>
        <taxon>Bacteria</taxon>
        <taxon>Bacillati</taxon>
        <taxon>Actinomycetota</taxon>
        <taxon>Actinomycetes</taxon>
        <taxon>Pseudonocardiales</taxon>
        <taxon>Pseudonocardiaceae</taxon>
        <taxon>Lentzea</taxon>
    </lineage>
</organism>